<dbReference type="OrthoDB" id="7870362at2"/>
<dbReference type="EMBL" id="SOBT01000008">
    <property type="protein sequence ID" value="TDU31887.1"/>
    <property type="molecule type" value="Genomic_DNA"/>
</dbReference>
<dbReference type="Pfam" id="PF07883">
    <property type="entry name" value="Cupin_2"/>
    <property type="match status" value="1"/>
</dbReference>
<dbReference type="PANTHER" id="PTHR36114">
    <property type="entry name" value="16.7 KDA PROTEIN IN WHIE LOCUS"/>
    <property type="match status" value="1"/>
</dbReference>
<proteinExistence type="predicted"/>
<dbReference type="PANTHER" id="PTHR36114:SF8">
    <property type="entry name" value="CUPIN TYPE-1 DOMAIN-CONTAINING PROTEIN"/>
    <property type="match status" value="1"/>
</dbReference>
<evidence type="ECO:0000259" key="1">
    <source>
        <dbReference type="Pfam" id="PF07883"/>
    </source>
</evidence>
<organism evidence="2 3">
    <name type="scientific">Panacagrimonas perspica</name>
    <dbReference type="NCBI Taxonomy" id="381431"/>
    <lineage>
        <taxon>Bacteria</taxon>
        <taxon>Pseudomonadati</taxon>
        <taxon>Pseudomonadota</taxon>
        <taxon>Gammaproteobacteria</taxon>
        <taxon>Nevskiales</taxon>
        <taxon>Nevskiaceae</taxon>
        <taxon>Panacagrimonas</taxon>
    </lineage>
</organism>
<reference evidence="2 3" key="1">
    <citation type="submission" date="2019-03" db="EMBL/GenBank/DDBJ databases">
        <title>Genomic Encyclopedia of Type Strains, Phase IV (KMG-IV): sequencing the most valuable type-strain genomes for metagenomic binning, comparative biology and taxonomic classification.</title>
        <authorList>
            <person name="Goeker M."/>
        </authorList>
    </citation>
    <scope>NUCLEOTIDE SEQUENCE [LARGE SCALE GENOMIC DNA]</scope>
    <source>
        <strain evidence="2 3">DSM 26377</strain>
    </source>
</reference>
<dbReference type="RefSeq" id="WP_133880438.1">
    <property type="nucleotide sequence ID" value="NZ_MWIN01000006.1"/>
</dbReference>
<dbReference type="InterPro" id="IPR052044">
    <property type="entry name" value="PKS_Associated_Protein"/>
</dbReference>
<gene>
    <name evidence="2" type="ORF">DFR24_1271</name>
</gene>
<dbReference type="InterPro" id="IPR014710">
    <property type="entry name" value="RmlC-like_jellyroll"/>
</dbReference>
<evidence type="ECO:0000313" key="2">
    <source>
        <dbReference type="EMBL" id="TDU31887.1"/>
    </source>
</evidence>
<dbReference type="AlphaFoldDB" id="A0A4R7PCW1"/>
<dbReference type="GO" id="GO:0016853">
    <property type="term" value="F:isomerase activity"/>
    <property type="evidence" value="ECO:0007669"/>
    <property type="project" value="UniProtKB-KW"/>
</dbReference>
<protein>
    <submittedName>
        <fullName evidence="2">Mannose-6-phosphate isomerase-like protein (Cupin superfamily)</fullName>
    </submittedName>
</protein>
<dbReference type="InterPro" id="IPR011051">
    <property type="entry name" value="RmlC_Cupin_sf"/>
</dbReference>
<dbReference type="Proteomes" id="UP000295341">
    <property type="component" value="Unassembled WGS sequence"/>
</dbReference>
<dbReference type="Gene3D" id="2.60.120.10">
    <property type="entry name" value="Jelly Rolls"/>
    <property type="match status" value="1"/>
</dbReference>
<comment type="caution">
    <text evidence="2">The sequence shown here is derived from an EMBL/GenBank/DDBJ whole genome shotgun (WGS) entry which is preliminary data.</text>
</comment>
<sequence length="125" mass="13935">MKEAIRRADTNAEFYTDERCFITEVSNFDGDPAVSIARARVEPGQTTRWHRLRDTVERYFILSGRGRADVGDLGPQNVEPGDVVLIPAGCRQRITCVGGQTLVFLAICSPRFRPEAYEDIDETGG</sequence>
<name>A0A4R7PCW1_9GAMM</name>
<accession>A0A4R7PCW1</accession>
<dbReference type="CDD" id="cd02214">
    <property type="entry name" value="cupin_MJ1618"/>
    <property type="match status" value="1"/>
</dbReference>
<keyword evidence="3" id="KW-1185">Reference proteome</keyword>
<evidence type="ECO:0000313" key="3">
    <source>
        <dbReference type="Proteomes" id="UP000295341"/>
    </source>
</evidence>
<keyword evidence="2" id="KW-0413">Isomerase</keyword>
<dbReference type="InterPro" id="IPR013096">
    <property type="entry name" value="Cupin_2"/>
</dbReference>
<feature type="domain" description="Cupin type-2" evidence="1">
    <location>
        <begin position="39"/>
        <end position="107"/>
    </location>
</feature>
<dbReference type="SUPFAM" id="SSF51182">
    <property type="entry name" value="RmlC-like cupins"/>
    <property type="match status" value="1"/>
</dbReference>